<dbReference type="PRINTS" id="PR00598">
    <property type="entry name" value="HTHMARR"/>
</dbReference>
<name>A0ABY4NXC0_9PSEU</name>
<gene>
    <name evidence="5" type="ORF">L1857_18830</name>
</gene>
<dbReference type="Gene3D" id="1.10.10.10">
    <property type="entry name" value="Winged helix-like DNA-binding domain superfamily/Winged helix DNA-binding domain"/>
    <property type="match status" value="1"/>
</dbReference>
<evidence type="ECO:0000256" key="3">
    <source>
        <dbReference type="ARBA" id="ARBA00023163"/>
    </source>
</evidence>
<reference evidence="5" key="1">
    <citation type="submission" date="2022-01" db="EMBL/GenBank/DDBJ databases">
        <title>PSI-footprinting approach for the identification of protein synthesis inhibitor producers.</title>
        <authorList>
            <person name="Handel F."/>
            <person name="Kulik A."/>
            <person name="Wex K.W."/>
            <person name="Berscheid A."/>
            <person name="Saur J.S."/>
            <person name="Winkler A."/>
            <person name="Wibberg D."/>
            <person name="Kalinowski J."/>
            <person name="Broetz-Oesterhelt H."/>
            <person name="Mast Y."/>
        </authorList>
    </citation>
    <scope>NUCLEOTIDE SEQUENCE</scope>
    <source>
        <strain evidence="5">KNN 49.3e</strain>
    </source>
</reference>
<dbReference type="InterPro" id="IPR039422">
    <property type="entry name" value="MarR/SlyA-like"/>
</dbReference>
<dbReference type="InterPro" id="IPR023187">
    <property type="entry name" value="Tscrpt_reg_MarR-type_CS"/>
</dbReference>
<keyword evidence="6" id="KW-1185">Reference proteome</keyword>
<dbReference type="RefSeq" id="WP_338024707.1">
    <property type="nucleotide sequence ID" value="NZ_CP091196.1"/>
</dbReference>
<organism evidence="5 6">
    <name type="scientific">Amycolatopsis thermalba</name>
    <dbReference type="NCBI Taxonomy" id="944492"/>
    <lineage>
        <taxon>Bacteria</taxon>
        <taxon>Bacillati</taxon>
        <taxon>Actinomycetota</taxon>
        <taxon>Actinomycetes</taxon>
        <taxon>Pseudonocardiales</taxon>
        <taxon>Pseudonocardiaceae</taxon>
        <taxon>Amycolatopsis</taxon>
    </lineage>
</organism>
<dbReference type="Pfam" id="PF01047">
    <property type="entry name" value="MarR"/>
    <property type="match status" value="1"/>
</dbReference>
<dbReference type="PROSITE" id="PS01117">
    <property type="entry name" value="HTH_MARR_1"/>
    <property type="match status" value="1"/>
</dbReference>
<keyword evidence="3" id="KW-0804">Transcription</keyword>
<sequence length="159" mass="17135">MDDVNHVDEPAATESLARLVVEVAELLDVMWEGARDTSPVPLSASQLRAVVALEQAAGVSLSALVRALDSTAPSVSRLCDRLEAVGFLHRAPNPSSRREVRLSLTREGHAYLADLRARRQHRLGSVVERMPAHARAALLDGLTAFRDATRALTGEPAAE</sequence>
<evidence type="ECO:0000256" key="2">
    <source>
        <dbReference type="ARBA" id="ARBA00023125"/>
    </source>
</evidence>
<accession>A0ABY4NXC0</accession>
<dbReference type="Proteomes" id="UP000830158">
    <property type="component" value="Chromosome"/>
</dbReference>
<evidence type="ECO:0000313" key="6">
    <source>
        <dbReference type="Proteomes" id="UP000830158"/>
    </source>
</evidence>
<protein>
    <submittedName>
        <fullName evidence="5">MarR family transcriptional regulator</fullName>
    </submittedName>
</protein>
<dbReference type="InterPro" id="IPR000835">
    <property type="entry name" value="HTH_MarR-typ"/>
</dbReference>
<keyword evidence="1" id="KW-0805">Transcription regulation</keyword>
<feature type="domain" description="HTH marR-type" evidence="4">
    <location>
        <begin position="13"/>
        <end position="147"/>
    </location>
</feature>
<dbReference type="InterPro" id="IPR036388">
    <property type="entry name" value="WH-like_DNA-bd_sf"/>
</dbReference>
<proteinExistence type="predicted"/>
<dbReference type="PROSITE" id="PS50995">
    <property type="entry name" value="HTH_MARR_2"/>
    <property type="match status" value="1"/>
</dbReference>
<evidence type="ECO:0000313" key="5">
    <source>
        <dbReference type="EMBL" id="UQS24729.1"/>
    </source>
</evidence>
<keyword evidence="2" id="KW-0238">DNA-binding</keyword>
<dbReference type="EMBL" id="CP091196">
    <property type="protein sequence ID" value="UQS24729.1"/>
    <property type="molecule type" value="Genomic_DNA"/>
</dbReference>
<dbReference type="PANTHER" id="PTHR33164:SF103">
    <property type="entry name" value="REGULATORY PROTEIN MARR"/>
    <property type="match status" value="1"/>
</dbReference>
<evidence type="ECO:0000259" key="4">
    <source>
        <dbReference type="PROSITE" id="PS50995"/>
    </source>
</evidence>
<evidence type="ECO:0000256" key="1">
    <source>
        <dbReference type="ARBA" id="ARBA00023015"/>
    </source>
</evidence>
<dbReference type="SUPFAM" id="SSF46785">
    <property type="entry name" value="Winged helix' DNA-binding domain"/>
    <property type="match status" value="1"/>
</dbReference>
<dbReference type="SMART" id="SM00347">
    <property type="entry name" value="HTH_MARR"/>
    <property type="match status" value="1"/>
</dbReference>
<dbReference type="InterPro" id="IPR036390">
    <property type="entry name" value="WH_DNA-bd_sf"/>
</dbReference>
<dbReference type="PANTHER" id="PTHR33164">
    <property type="entry name" value="TRANSCRIPTIONAL REGULATOR, MARR FAMILY"/>
    <property type="match status" value="1"/>
</dbReference>